<evidence type="ECO:0000313" key="2">
    <source>
        <dbReference type="EMBL" id="OIS99634.1"/>
    </source>
</evidence>
<name>A0A1J6IL82_NICAT</name>
<dbReference type="EMBL" id="MJEQ01037190">
    <property type="protein sequence ID" value="OIS99634.1"/>
    <property type="molecule type" value="Genomic_DNA"/>
</dbReference>
<evidence type="ECO:0000313" key="3">
    <source>
        <dbReference type="Proteomes" id="UP000187609"/>
    </source>
</evidence>
<dbReference type="AlphaFoldDB" id="A0A1J6IL82"/>
<comment type="caution">
    <text evidence="2">The sequence shown here is derived from an EMBL/GenBank/DDBJ whole genome shotgun (WGS) entry which is preliminary data.</text>
</comment>
<reference evidence="2" key="1">
    <citation type="submission" date="2016-11" db="EMBL/GenBank/DDBJ databases">
        <title>The genome of Nicotiana attenuata.</title>
        <authorList>
            <person name="Xu S."/>
            <person name="Brockmoeller T."/>
            <person name="Gaquerel E."/>
            <person name="Navarro A."/>
            <person name="Kuhl H."/>
            <person name="Gase K."/>
            <person name="Ling Z."/>
            <person name="Zhou W."/>
            <person name="Kreitzer C."/>
            <person name="Stanke M."/>
            <person name="Tang H."/>
            <person name="Lyons E."/>
            <person name="Pandey P."/>
            <person name="Pandey S.P."/>
            <person name="Timmermann B."/>
            <person name="Baldwin I.T."/>
        </authorList>
    </citation>
    <scope>NUCLEOTIDE SEQUENCE [LARGE SCALE GENOMIC DNA]</scope>
    <source>
        <strain evidence="2">UT</strain>
    </source>
</reference>
<proteinExistence type="predicted"/>
<dbReference type="Gramene" id="OIS99634">
    <property type="protein sequence ID" value="OIS99634"/>
    <property type="gene ID" value="A4A49_12541"/>
</dbReference>
<evidence type="ECO:0000256" key="1">
    <source>
        <dbReference type="SAM" id="MobiDB-lite"/>
    </source>
</evidence>
<sequence length="80" mass="9136">MEMSRKTSQKRAKNSIKTLLQINPIIWQNRTKHSAITSPISTKKTTPKLILQIQQKQPCKVPFSSSIPIPKQPQNQLQNS</sequence>
<feature type="region of interest" description="Disordered" evidence="1">
    <location>
        <begin position="61"/>
        <end position="80"/>
    </location>
</feature>
<gene>
    <name evidence="2" type="ORF">A4A49_12541</name>
</gene>
<protein>
    <submittedName>
        <fullName evidence="2">Uncharacterized protein</fullName>
    </submittedName>
</protein>
<keyword evidence="3" id="KW-1185">Reference proteome</keyword>
<organism evidence="2 3">
    <name type="scientific">Nicotiana attenuata</name>
    <name type="common">Coyote tobacco</name>
    <dbReference type="NCBI Taxonomy" id="49451"/>
    <lineage>
        <taxon>Eukaryota</taxon>
        <taxon>Viridiplantae</taxon>
        <taxon>Streptophyta</taxon>
        <taxon>Embryophyta</taxon>
        <taxon>Tracheophyta</taxon>
        <taxon>Spermatophyta</taxon>
        <taxon>Magnoliopsida</taxon>
        <taxon>eudicotyledons</taxon>
        <taxon>Gunneridae</taxon>
        <taxon>Pentapetalae</taxon>
        <taxon>asterids</taxon>
        <taxon>lamiids</taxon>
        <taxon>Solanales</taxon>
        <taxon>Solanaceae</taxon>
        <taxon>Nicotianoideae</taxon>
        <taxon>Nicotianeae</taxon>
        <taxon>Nicotiana</taxon>
    </lineage>
</organism>
<dbReference type="Proteomes" id="UP000187609">
    <property type="component" value="Unassembled WGS sequence"/>
</dbReference>
<accession>A0A1J6IL82</accession>